<evidence type="ECO:0000256" key="1">
    <source>
        <dbReference type="SAM" id="SignalP"/>
    </source>
</evidence>
<gene>
    <name evidence="2" type="ORF">P3W24_13385</name>
</gene>
<accession>A0ABT6BCW0</accession>
<dbReference type="EMBL" id="JARJJS010000003">
    <property type="protein sequence ID" value="MDF4025965.1"/>
    <property type="molecule type" value="Genomic_DNA"/>
</dbReference>
<proteinExistence type="predicted"/>
<feature type="signal peptide" evidence="1">
    <location>
        <begin position="1"/>
        <end position="20"/>
    </location>
</feature>
<protein>
    <submittedName>
        <fullName evidence="2">Nuclear transport factor 2 family protein</fullName>
    </submittedName>
</protein>
<reference evidence="2 3" key="1">
    <citation type="journal article" date="2024" name="Curr. Microbiol.">
        <title>Luteibacter sahnii sp. nov., A Novel Yellow-Colored Xanthomonadin Pigment Producing Probiotic Bacterium from Healthy Rice Seed Microbiome.</title>
        <authorList>
            <person name="Jaiswal G."/>
            <person name="Rana R."/>
            <person name="Nayak P.K."/>
            <person name="Chouhan R."/>
            <person name="Gandhi S.G."/>
            <person name="Patel H.K."/>
            <person name="Patil P.B."/>
        </authorList>
    </citation>
    <scope>NUCLEOTIDE SEQUENCE [LARGE SCALE GENOMIC DNA]</scope>
    <source>
        <strain evidence="2 3">PPL201</strain>
    </source>
</reference>
<comment type="caution">
    <text evidence="2">The sequence shown here is derived from an EMBL/GenBank/DDBJ whole genome shotgun (WGS) entry which is preliminary data.</text>
</comment>
<name>A0ABT6BCW0_9GAMM</name>
<dbReference type="Proteomes" id="UP001528850">
    <property type="component" value="Unassembled WGS sequence"/>
</dbReference>
<organism evidence="2 3">
    <name type="scientific">Luteibacter sahnii</name>
    <dbReference type="NCBI Taxonomy" id="3021977"/>
    <lineage>
        <taxon>Bacteria</taxon>
        <taxon>Pseudomonadati</taxon>
        <taxon>Pseudomonadota</taxon>
        <taxon>Gammaproteobacteria</taxon>
        <taxon>Lysobacterales</taxon>
        <taxon>Rhodanobacteraceae</taxon>
        <taxon>Luteibacter</taxon>
    </lineage>
</organism>
<keyword evidence="3" id="KW-1185">Reference proteome</keyword>
<evidence type="ECO:0000313" key="2">
    <source>
        <dbReference type="EMBL" id="MDF4025965.1"/>
    </source>
</evidence>
<evidence type="ECO:0000313" key="3">
    <source>
        <dbReference type="Proteomes" id="UP001528850"/>
    </source>
</evidence>
<dbReference type="Gene3D" id="3.10.450.50">
    <property type="match status" value="1"/>
</dbReference>
<dbReference type="SUPFAM" id="SSF54427">
    <property type="entry name" value="NTF2-like"/>
    <property type="match status" value="1"/>
</dbReference>
<dbReference type="InterPro" id="IPR032710">
    <property type="entry name" value="NTF2-like_dom_sf"/>
</dbReference>
<sequence>MKLTPLLPFAFIALSTPCLAEDTSRAEIQTVVDRFQAAIKAHDGAALGQMFLPGSTAWITALGPGALRNVREKHPEAPPYKQSTWQAFAAYVSQASEPIEERFHNVRINTDGTMASVYFDFEFVAAGKVDNRGAETWQMLRTPDGWKIVAMLYSSNL</sequence>
<keyword evidence="1" id="KW-0732">Signal</keyword>
<feature type="chain" id="PRO_5045132866" evidence="1">
    <location>
        <begin position="21"/>
        <end position="157"/>
    </location>
</feature>